<dbReference type="KEGG" id="poj:PtoMrB4_10560"/>
<evidence type="ECO:0000313" key="2">
    <source>
        <dbReference type="Proteomes" id="UP000501237"/>
    </source>
</evidence>
<dbReference type="Proteomes" id="UP000501237">
    <property type="component" value="Chromosome"/>
</dbReference>
<dbReference type="EMBL" id="AP022642">
    <property type="protein sequence ID" value="BCA27079.1"/>
    <property type="molecule type" value="Genomic_DNA"/>
</dbReference>
<gene>
    <name evidence="1" type="ORF">PtoMrB4_10560</name>
</gene>
<dbReference type="AlphaFoldDB" id="A0A679GHG4"/>
<dbReference type="GeneID" id="57396267"/>
<accession>A0A679GHG4</accession>
<sequence>MDFKPFTGLLLLGLASGLAAQERQVLDALPLDATTAYELSLPACTTASCPFELRLLKDGRPHGTTVALPWAATAAPASQAAPDPLYGAGTPLGAGAAPRVWITGEEEGQVSAAARLLRLADGTPALLVSQMGGFEHPKRHHALYLATHQGPHLAWSHDEAPGPNQSWVLAPTGDSPVLLVHEHAAAIDAADRLETRNLTWHPDRTVFTEATAPPSPALRAVVAERHPSAMAAQAARDQQEGCLAPYAVIDTGAPGAARYALAQVAESDAEAQAEITRLHACAATLHPETVPLAQLSTTPAPTQ</sequence>
<proteinExistence type="predicted"/>
<dbReference type="RefSeq" id="WP_172432709.1">
    <property type="nucleotide sequence ID" value="NZ_AP022642.1"/>
</dbReference>
<protein>
    <submittedName>
        <fullName evidence="1">Uncharacterized protein</fullName>
    </submittedName>
</protein>
<evidence type="ECO:0000313" key="1">
    <source>
        <dbReference type="EMBL" id="BCA27079.1"/>
    </source>
</evidence>
<name>A0A679GHG4_9GAMM</name>
<reference evidence="1 2" key="1">
    <citation type="journal article" date="2020" name="Microbiol. Resour. Announc.">
        <title>Complete genome sequence of Pseudomonas otitidis strain MrB4, isolated from Lake Biwa in Japan.</title>
        <authorList>
            <person name="Miyazaki K."/>
            <person name="Hase E."/>
            <person name="Maruya T."/>
        </authorList>
    </citation>
    <scope>NUCLEOTIDE SEQUENCE [LARGE SCALE GENOMIC DNA]</scope>
    <source>
        <strain evidence="1 2">MrB4</strain>
    </source>
</reference>
<organism evidence="1 2">
    <name type="scientific">Metapseudomonas otitidis</name>
    <dbReference type="NCBI Taxonomy" id="319939"/>
    <lineage>
        <taxon>Bacteria</taxon>
        <taxon>Pseudomonadati</taxon>
        <taxon>Pseudomonadota</taxon>
        <taxon>Gammaproteobacteria</taxon>
        <taxon>Pseudomonadales</taxon>
        <taxon>Pseudomonadaceae</taxon>
        <taxon>Metapseudomonas</taxon>
    </lineage>
</organism>